<feature type="domain" description="HTH cro/C1-type" evidence="2">
    <location>
        <begin position="36"/>
        <end position="83"/>
    </location>
</feature>
<evidence type="ECO:0000259" key="2">
    <source>
        <dbReference type="PROSITE" id="PS50943"/>
    </source>
</evidence>
<dbReference type="InterPro" id="IPR010982">
    <property type="entry name" value="Lambda_DNA-bd_dom_sf"/>
</dbReference>
<gene>
    <name evidence="3" type="ORF">HD596_008302</name>
</gene>
<feature type="region of interest" description="Disordered" evidence="1">
    <location>
        <begin position="282"/>
        <end position="303"/>
    </location>
</feature>
<dbReference type="Gene3D" id="3.30.450.180">
    <property type="match status" value="1"/>
</dbReference>
<dbReference type="InterPro" id="IPR041413">
    <property type="entry name" value="MLTR_LBD"/>
</dbReference>
<keyword evidence="4" id="KW-1185">Reference proteome</keyword>
<organism evidence="3 4">
    <name type="scientific">Nonomuraea jabiensis</name>
    <dbReference type="NCBI Taxonomy" id="882448"/>
    <lineage>
        <taxon>Bacteria</taxon>
        <taxon>Bacillati</taxon>
        <taxon>Actinomycetota</taxon>
        <taxon>Actinomycetes</taxon>
        <taxon>Streptosporangiales</taxon>
        <taxon>Streptosporangiaceae</taxon>
        <taxon>Nonomuraea</taxon>
    </lineage>
</organism>
<dbReference type="PROSITE" id="PS50943">
    <property type="entry name" value="HTH_CROC1"/>
    <property type="match status" value="1"/>
</dbReference>
<dbReference type="GO" id="GO:0003677">
    <property type="term" value="F:DNA binding"/>
    <property type="evidence" value="ECO:0007669"/>
    <property type="project" value="InterPro"/>
</dbReference>
<dbReference type="Proteomes" id="UP000579153">
    <property type="component" value="Unassembled WGS sequence"/>
</dbReference>
<dbReference type="RefSeq" id="WP_185074828.1">
    <property type="nucleotide sequence ID" value="NZ_JACHMB010000001.1"/>
</dbReference>
<dbReference type="EMBL" id="JACHMB010000001">
    <property type="protein sequence ID" value="MBB5781546.1"/>
    <property type="molecule type" value="Genomic_DNA"/>
</dbReference>
<evidence type="ECO:0000313" key="4">
    <source>
        <dbReference type="Proteomes" id="UP000579153"/>
    </source>
</evidence>
<sequence length="303" mass="34000">MARNVDLSEFLRRCRARISPESAGLPERGAHRRVPGLRREEVAQLAGVSTDYYTRLEQGRQISPTPGVLEAIAGALGMDDAERAHLFDLVRPQPAARRSPPRVQKVRSGLHRFLDSFTDQAAFVLGRRGDVLAANRLARALLADFDAMPYRERNLTRWIILDPAARDLYVDWEKIASEMTAILRLDAGRHPDDTRSAELVGELSMKSEHFRRWWADHKVLDRSFGTKRFRHPVVGPLSIDYQAFTMPGTDDQTLFVYLPADDQSCQDAWRLLASWAADPLPRPAADQAAAGPVDSAHDPRSTS</sequence>
<proteinExistence type="predicted"/>
<dbReference type="SMART" id="SM00530">
    <property type="entry name" value="HTH_XRE"/>
    <property type="match status" value="1"/>
</dbReference>
<reference evidence="3 4" key="1">
    <citation type="submission" date="2020-08" db="EMBL/GenBank/DDBJ databases">
        <title>Sequencing the genomes of 1000 actinobacteria strains.</title>
        <authorList>
            <person name="Klenk H.-P."/>
        </authorList>
    </citation>
    <scope>NUCLEOTIDE SEQUENCE [LARGE SCALE GENOMIC DNA]</scope>
    <source>
        <strain evidence="3 4">DSM 45507</strain>
    </source>
</reference>
<dbReference type="Pfam" id="PF17765">
    <property type="entry name" value="MLTR_LBD"/>
    <property type="match status" value="1"/>
</dbReference>
<comment type="caution">
    <text evidence="3">The sequence shown here is derived from an EMBL/GenBank/DDBJ whole genome shotgun (WGS) entry which is preliminary data.</text>
</comment>
<dbReference type="CDD" id="cd00093">
    <property type="entry name" value="HTH_XRE"/>
    <property type="match status" value="1"/>
</dbReference>
<evidence type="ECO:0000313" key="3">
    <source>
        <dbReference type="EMBL" id="MBB5781546.1"/>
    </source>
</evidence>
<dbReference type="SUPFAM" id="SSF47413">
    <property type="entry name" value="lambda repressor-like DNA-binding domains"/>
    <property type="match status" value="1"/>
</dbReference>
<dbReference type="Pfam" id="PF13560">
    <property type="entry name" value="HTH_31"/>
    <property type="match status" value="1"/>
</dbReference>
<evidence type="ECO:0000256" key="1">
    <source>
        <dbReference type="SAM" id="MobiDB-lite"/>
    </source>
</evidence>
<name>A0A7W9GD18_9ACTN</name>
<dbReference type="PANTHER" id="PTHR35010">
    <property type="entry name" value="BLL4672 PROTEIN-RELATED"/>
    <property type="match status" value="1"/>
</dbReference>
<dbReference type="Gene3D" id="1.10.260.40">
    <property type="entry name" value="lambda repressor-like DNA-binding domains"/>
    <property type="match status" value="1"/>
</dbReference>
<dbReference type="PANTHER" id="PTHR35010:SF2">
    <property type="entry name" value="BLL4672 PROTEIN"/>
    <property type="match status" value="1"/>
</dbReference>
<protein>
    <submittedName>
        <fullName evidence="3">Transcriptional regulator with XRE-family HTH domain</fullName>
    </submittedName>
</protein>
<dbReference type="InterPro" id="IPR001387">
    <property type="entry name" value="Cro/C1-type_HTH"/>
</dbReference>
<accession>A0A7W9GD18</accession>
<dbReference type="AlphaFoldDB" id="A0A7W9GD18"/>